<dbReference type="OMA" id="VEPDCKP"/>
<name>A0A3B0JU63_DROGU</name>
<organism evidence="3 4">
    <name type="scientific">Drosophila guanche</name>
    <name type="common">Fruit fly</name>
    <dbReference type="NCBI Taxonomy" id="7266"/>
    <lineage>
        <taxon>Eukaryota</taxon>
        <taxon>Metazoa</taxon>
        <taxon>Ecdysozoa</taxon>
        <taxon>Arthropoda</taxon>
        <taxon>Hexapoda</taxon>
        <taxon>Insecta</taxon>
        <taxon>Pterygota</taxon>
        <taxon>Neoptera</taxon>
        <taxon>Endopterygota</taxon>
        <taxon>Diptera</taxon>
        <taxon>Brachycera</taxon>
        <taxon>Muscomorpha</taxon>
        <taxon>Ephydroidea</taxon>
        <taxon>Drosophilidae</taxon>
        <taxon>Drosophila</taxon>
        <taxon>Sophophora</taxon>
    </lineage>
</organism>
<dbReference type="Pfam" id="PF06585">
    <property type="entry name" value="JHBP"/>
    <property type="match status" value="1"/>
</dbReference>
<dbReference type="Gene3D" id="3.15.10.30">
    <property type="entry name" value="Haemolymph juvenile hormone binding protein"/>
    <property type="match status" value="1"/>
</dbReference>
<dbReference type="Proteomes" id="UP000268350">
    <property type="component" value="Unassembled WGS sequence"/>
</dbReference>
<evidence type="ECO:0000313" key="4">
    <source>
        <dbReference type="Proteomes" id="UP000268350"/>
    </source>
</evidence>
<keyword evidence="2" id="KW-0732">Signal</keyword>
<dbReference type="InterPro" id="IPR010562">
    <property type="entry name" value="Haemolymph_juvenile_hormone-bd"/>
</dbReference>
<evidence type="ECO:0000256" key="1">
    <source>
        <dbReference type="SAM" id="MobiDB-lite"/>
    </source>
</evidence>
<protein>
    <recommendedName>
        <fullName evidence="5">Protein takeout</fullName>
    </recommendedName>
</protein>
<proteinExistence type="predicted"/>
<evidence type="ECO:0008006" key="5">
    <source>
        <dbReference type="Google" id="ProtNLM"/>
    </source>
</evidence>
<dbReference type="OrthoDB" id="6380971at2759"/>
<dbReference type="AlphaFoldDB" id="A0A3B0JU63"/>
<evidence type="ECO:0000313" key="3">
    <source>
        <dbReference type="EMBL" id="SPP83942.1"/>
    </source>
</evidence>
<accession>A0A3B0JU63</accession>
<evidence type="ECO:0000256" key="2">
    <source>
        <dbReference type="SAM" id="SignalP"/>
    </source>
</evidence>
<dbReference type="EMBL" id="OUUW01000008">
    <property type="protein sequence ID" value="SPP83942.1"/>
    <property type="molecule type" value="Genomic_DNA"/>
</dbReference>
<dbReference type="InterPro" id="IPR038606">
    <property type="entry name" value="To_sf"/>
</dbReference>
<gene>
    <name evidence="3" type="ORF">DGUA_6G016432</name>
</gene>
<dbReference type="PANTHER" id="PTHR11008">
    <property type="entry name" value="PROTEIN TAKEOUT-LIKE PROTEIN"/>
    <property type="match status" value="1"/>
</dbReference>
<dbReference type="PROSITE" id="PS51257">
    <property type="entry name" value="PROKAR_LIPOPROTEIN"/>
    <property type="match status" value="1"/>
</dbReference>
<sequence length="267" mass="29593">MQRGYFLQAVLAIATLYGCLAPAECLYESQIRAFLEAFRMRMCHPIPNMGLPALDPFILGPGQTSMNNKYLIDFTGSIEDFQLHGVSDFEVTQLTLNPVPGLKSTIQINFPHTYFQSLYTAKGSLAYIMNLAGDGNAEASIKDFSFLISFRLRTLSPLGITSLQIELYLGDLKINFDNLLEEERINDFVHALVNELGVELLDDIWSYEQGTVVTKVQTLLNNFLGQYSLQDILQIIAGGGGEGGESKPIFEGVEPDCKLESNSSNQD</sequence>
<keyword evidence="4" id="KW-1185">Reference proteome</keyword>
<feature type="signal peptide" evidence="2">
    <location>
        <begin position="1"/>
        <end position="25"/>
    </location>
</feature>
<feature type="region of interest" description="Disordered" evidence="1">
    <location>
        <begin position="246"/>
        <end position="267"/>
    </location>
</feature>
<dbReference type="PANTHER" id="PTHR11008:SF29">
    <property type="entry name" value="IP17226P"/>
    <property type="match status" value="1"/>
</dbReference>
<dbReference type="SMART" id="SM00700">
    <property type="entry name" value="JHBP"/>
    <property type="match status" value="1"/>
</dbReference>
<reference evidence="4" key="1">
    <citation type="submission" date="2018-01" db="EMBL/GenBank/DDBJ databases">
        <authorList>
            <person name="Alioto T."/>
            <person name="Alioto T."/>
        </authorList>
    </citation>
    <scope>NUCLEOTIDE SEQUENCE [LARGE SCALE GENOMIC DNA]</scope>
</reference>
<feature type="chain" id="PRO_5017355278" description="Protein takeout" evidence="2">
    <location>
        <begin position="26"/>
        <end position="267"/>
    </location>
</feature>
<dbReference type="GO" id="GO:0005615">
    <property type="term" value="C:extracellular space"/>
    <property type="evidence" value="ECO:0007669"/>
    <property type="project" value="TreeGrafter"/>
</dbReference>